<name>A0A0V0TBT3_9BILA</name>
<dbReference type="InterPro" id="IPR041966">
    <property type="entry name" value="LOTUS-like"/>
</dbReference>
<dbReference type="EMBL" id="JYDJ01000364">
    <property type="protein sequence ID" value="KRX36442.1"/>
    <property type="molecule type" value="Genomic_DNA"/>
</dbReference>
<dbReference type="SUPFAM" id="SSF63748">
    <property type="entry name" value="Tudor/PWWP/MBT"/>
    <property type="match status" value="1"/>
</dbReference>
<evidence type="ECO:0000256" key="1">
    <source>
        <dbReference type="ARBA" id="ARBA00004496"/>
    </source>
</evidence>
<dbReference type="Pfam" id="PF00567">
    <property type="entry name" value="TUDOR"/>
    <property type="match status" value="1"/>
</dbReference>
<dbReference type="PROSITE" id="PS51644">
    <property type="entry name" value="HTH_OST"/>
    <property type="match status" value="1"/>
</dbReference>
<keyword evidence="7" id="KW-1185">Reference proteome</keyword>
<dbReference type="GO" id="GO:0030154">
    <property type="term" value="P:cell differentiation"/>
    <property type="evidence" value="ECO:0007669"/>
    <property type="project" value="UniProtKB-ARBA"/>
</dbReference>
<comment type="caution">
    <text evidence="6">The sequence shown here is derived from an EMBL/GenBank/DDBJ whole genome shotgun (WGS) entry which is preliminary data.</text>
</comment>
<feature type="domain" description="HTH OST-type" evidence="5">
    <location>
        <begin position="86"/>
        <end position="159"/>
    </location>
</feature>
<dbReference type="GO" id="GO:0007283">
    <property type="term" value="P:spermatogenesis"/>
    <property type="evidence" value="ECO:0007669"/>
    <property type="project" value="UniProtKB-KW"/>
</dbReference>
<comment type="subcellular location">
    <subcellularLocation>
        <location evidence="1">Cytoplasm</location>
    </subcellularLocation>
</comment>
<dbReference type="OrthoDB" id="10034606at2759"/>
<dbReference type="STRING" id="144512.A0A0V0TBT3"/>
<keyword evidence="2" id="KW-0963">Cytoplasm</keyword>
<sequence length="480" mass="54696">MDCMLPCVWKIDPAFGLRSISETGMNEQLKRFQNLLVQARREKLTIFDKIVFIAVIWKNAFCLAPGTFVSALDFDKVSKVSDKMSDTSSLHRRIYAVLKTFLHGATEQQLTSDFKYFAGYDIPFENYGFTSLKDFMATAPNLYQIKYDVEGSLLYIAKSDGQYSLVENIVNRERCKDYDKRSQYWNANAASRPSERAITETETNPIEEIEQPEEQQLQLSLILDNSTVATIKKMGQLDVFTVLREMKNFREIFTYADLGHYIHPYEMQIRCYATFQTQFPASILHIETPSLFSLFPRSYDNKRCSMAQTLFESVAHMDPVFMNDIYCGKLYAVVCREMLCRCGLHACNASTSCYRGLCVGKLEGSKVLFRLIDFGCIVTVDISFVRQLPVEFESMMALSIDCKLDGLGVSTDDGKWTDGTINYVKNALRDKLFNAIVKQQYFAESDLGFLLPFMSVVLKSDDDSLEINSNLVAKGFASIL</sequence>
<protein>
    <recommendedName>
        <fullName evidence="5">HTH OST-type domain-containing protein</fullName>
    </recommendedName>
</protein>
<evidence type="ECO:0000313" key="6">
    <source>
        <dbReference type="EMBL" id="KRX36442.1"/>
    </source>
</evidence>
<dbReference type="AlphaFoldDB" id="A0A0V0TBT3"/>
<dbReference type="InterPro" id="IPR035437">
    <property type="entry name" value="SNase_OB-fold_sf"/>
</dbReference>
<accession>A0A0V0TBT3</accession>
<keyword evidence="4" id="KW-0221">Differentiation</keyword>
<keyword evidence="4" id="KW-0744">Spermatogenesis</keyword>
<keyword evidence="3" id="KW-0677">Repeat</keyword>
<organism evidence="6 7">
    <name type="scientific">Trichinella murrelli</name>
    <dbReference type="NCBI Taxonomy" id="144512"/>
    <lineage>
        <taxon>Eukaryota</taxon>
        <taxon>Metazoa</taxon>
        <taxon>Ecdysozoa</taxon>
        <taxon>Nematoda</taxon>
        <taxon>Enoplea</taxon>
        <taxon>Dorylaimia</taxon>
        <taxon>Trichinellida</taxon>
        <taxon>Trichinellidae</taxon>
        <taxon>Trichinella</taxon>
    </lineage>
</organism>
<dbReference type="Pfam" id="PF12872">
    <property type="entry name" value="OST-HTH"/>
    <property type="match status" value="1"/>
</dbReference>
<evidence type="ECO:0000256" key="2">
    <source>
        <dbReference type="ARBA" id="ARBA00022490"/>
    </source>
</evidence>
<dbReference type="Gene3D" id="2.40.50.90">
    <property type="match status" value="1"/>
</dbReference>
<dbReference type="Proteomes" id="UP000055048">
    <property type="component" value="Unassembled WGS sequence"/>
</dbReference>
<evidence type="ECO:0000256" key="4">
    <source>
        <dbReference type="ARBA" id="ARBA00022871"/>
    </source>
</evidence>
<dbReference type="InterPro" id="IPR002999">
    <property type="entry name" value="Tudor"/>
</dbReference>
<evidence type="ECO:0000256" key="3">
    <source>
        <dbReference type="ARBA" id="ARBA00022737"/>
    </source>
</evidence>
<dbReference type="Gene3D" id="2.30.30.140">
    <property type="match status" value="1"/>
</dbReference>
<reference evidence="6 7" key="1">
    <citation type="submission" date="2015-01" db="EMBL/GenBank/DDBJ databases">
        <title>Evolution of Trichinella species and genotypes.</title>
        <authorList>
            <person name="Korhonen P.K."/>
            <person name="Edoardo P."/>
            <person name="Giuseppe L.R."/>
            <person name="Gasser R.B."/>
        </authorList>
    </citation>
    <scope>NUCLEOTIDE SEQUENCE [LARGE SCALE GENOMIC DNA]</scope>
    <source>
        <strain evidence="6">ISS417</strain>
    </source>
</reference>
<evidence type="ECO:0000313" key="7">
    <source>
        <dbReference type="Proteomes" id="UP000055048"/>
    </source>
</evidence>
<proteinExistence type="predicted"/>
<evidence type="ECO:0000259" key="5">
    <source>
        <dbReference type="PROSITE" id="PS51644"/>
    </source>
</evidence>
<dbReference type="InterPro" id="IPR025605">
    <property type="entry name" value="OST-HTH/LOTUS_dom"/>
</dbReference>
<dbReference type="GO" id="GO:0005737">
    <property type="term" value="C:cytoplasm"/>
    <property type="evidence" value="ECO:0007669"/>
    <property type="project" value="UniProtKB-SubCell"/>
</dbReference>
<gene>
    <name evidence="6" type="ORF">T05_11579</name>
</gene>
<dbReference type="Gene3D" id="3.30.420.610">
    <property type="entry name" value="LOTUS domain-like"/>
    <property type="match status" value="1"/>
</dbReference>